<dbReference type="NCBIfam" id="TIGR00083">
    <property type="entry name" value="ribF"/>
    <property type="match status" value="1"/>
</dbReference>
<keyword evidence="11" id="KW-0547">Nucleotide-binding</keyword>
<dbReference type="EC" id="2.7.1.26" evidence="4"/>
<dbReference type="UniPathway" id="UPA00276">
    <property type="reaction ID" value="UER00406"/>
</dbReference>
<dbReference type="CDD" id="cd02064">
    <property type="entry name" value="FAD_synthetase_N"/>
    <property type="match status" value="1"/>
</dbReference>
<dbReference type="GO" id="GO:0005524">
    <property type="term" value="F:ATP binding"/>
    <property type="evidence" value="ECO:0007669"/>
    <property type="project" value="UniProtKB-KW"/>
</dbReference>
<evidence type="ECO:0000259" key="16">
    <source>
        <dbReference type="SMART" id="SM00904"/>
    </source>
</evidence>
<dbReference type="NCBIfam" id="NF004159">
    <property type="entry name" value="PRK05627.1-2"/>
    <property type="match status" value="1"/>
</dbReference>
<evidence type="ECO:0000313" key="17">
    <source>
        <dbReference type="EMBL" id="QEA05661.1"/>
    </source>
</evidence>
<comment type="similarity">
    <text evidence="3">Belongs to the RibF family.</text>
</comment>
<keyword evidence="9" id="KW-0808">Transferase</keyword>
<dbReference type="Gene3D" id="3.40.50.620">
    <property type="entry name" value="HUPs"/>
    <property type="match status" value="1"/>
</dbReference>
<evidence type="ECO:0000256" key="13">
    <source>
        <dbReference type="ARBA" id="ARBA00022827"/>
    </source>
</evidence>
<dbReference type="PIRSF" id="PIRSF004491">
    <property type="entry name" value="FAD_Synth"/>
    <property type="match status" value="1"/>
</dbReference>
<dbReference type="NCBIfam" id="NF004160">
    <property type="entry name" value="PRK05627.1-3"/>
    <property type="match status" value="1"/>
</dbReference>
<dbReference type="InterPro" id="IPR023465">
    <property type="entry name" value="Riboflavin_kinase_dom_sf"/>
</dbReference>
<dbReference type="InterPro" id="IPR023468">
    <property type="entry name" value="Riboflavin_kinase"/>
</dbReference>
<dbReference type="EC" id="2.7.7.2" evidence="5"/>
<keyword evidence="7" id="KW-0285">Flavoprotein</keyword>
<evidence type="ECO:0000256" key="15">
    <source>
        <dbReference type="ARBA" id="ARBA00023268"/>
    </source>
</evidence>
<evidence type="ECO:0000256" key="14">
    <source>
        <dbReference type="ARBA" id="ARBA00022840"/>
    </source>
</evidence>
<evidence type="ECO:0000256" key="8">
    <source>
        <dbReference type="ARBA" id="ARBA00022643"/>
    </source>
</evidence>
<dbReference type="UniPathway" id="UPA00277">
    <property type="reaction ID" value="UER00407"/>
</dbReference>
<keyword evidence="13" id="KW-0274">FAD</keyword>
<keyword evidence="8" id="KW-0288">FMN</keyword>
<dbReference type="Gene3D" id="2.40.30.30">
    <property type="entry name" value="Riboflavin kinase-like"/>
    <property type="match status" value="1"/>
</dbReference>
<keyword evidence="10" id="KW-0548">Nucleotidyltransferase</keyword>
<name>A0A5B8RAM9_9ZZZZ</name>
<dbReference type="PANTHER" id="PTHR22749:SF6">
    <property type="entry name" value="RIBOFLAVIN KINASE"/>
    <property type="match status" value="1"/>
</dbReference>
<keyword evidence="12" id="KW-0418">Kinase</keyword>
<dbReference type="NCBIfam" id="NF004163">
    <property type="entry name" value="PRK05627.1-6"/>
    <property type="match status" value="1"/>
</dbReference>
<evidence type="ECO:0000256" key="6">
    <source>
        <dbReference type="ARBA" id="ARBA00018483"/>
    </source>
</evidence>
<evidence type="ECO:0000256" key="2">
    <source>
        <dbReference type="ARBA" id="ARBA00005201"/>
    </source>
</evidence>
<dbReference type="InterPro" id="IPR002606">
    <property type="entry name" value="Riboflavin_kinase_bac"/>
</dbReference>
<keyword evidence="14" id="KW-0067">ATP-binding</keyword>
<evidence type="ECO:0000256" key="4">
    <source>
        <dbReference type="ARBA" id="ARBA00012105"/>
    </source>
</evidence>
<evidence type="ECO:0000256" key="12">
    <source>
        <dbReference type="ARBA" id="ARBA00022777"/>
    </source>
</evidence>
<dbReference type="EMBL" id="MN079107">
    <property type="protein sequence ID" value="QEA05661.1"/>
    <property type="molecule type" value="Genomic_DNA"/>
</dbReference>
<dbReference type="PANTHER" id="PTHR22749">
    <property type="entry name" value="RIBOFLAVIN KINASE/FMN ADENYLYLTRANSFERASE"/>
    <property type="match status" value="1"/>
</dbReference>
<keyword evidence="15" id="KW-0511">Multifunctional enzyme</keyword>
<dbReference type="Pfam" id="PF06574">
    <property type="entry name" value="FAD_syn"/>
    <property type="match status" value="1"/>
</dbReference>
<dbReference type="Pfam" id="PF01687">
    <property type="entry name" value="Flavokinase"/>
    <property type="match status" value="1"/>
</dbReference>
<proteinExistence type="inferred from homology"/>
<accession>A0A5B8RAM9</accession>
<evidence type="ECO:0000256" key="3">
    <source>
        <dbReference type="ARBA" id="ARBA00010214"/>
    </source>
</evidence>
<dbReference type="InterPro" id="IPR015864">
    <property type="entry name" value="FAD_synthase"/>
</dbReference>
<dbReference type="AlphaFoldDB" id="A0A5B8RAM9"/>
<evidence type="ECO:0000256" key="1">
    <source>
        <dbReference type="ARBA" id="ARBA00004726"/>
    </source>
</evidence>
<evidence type="ECO:0000256" key="7">
    <source>
        <dbReference type="ARBA" id="ARBA00022630"/>
    </source>
</evidence>
<evidence type="ECO:0000256" key="10">
    <source>
        <dbReference type="ARBA" id="ARBA00022695"/>
    </source>
</evidence>
<dbReference type="GO" id="GO:0009398">
    <property type="term" value="P:FMN biosynthetic process"/>
    <property type="evidence" value="ECO:0007669"/>
    <property type="project" value="UniProtKB-UniPathway"/>
</dbReference>
<dbReference type="SMART" id="SM00904">
    <property type="entry name" value="Flavokinase"/>
    <property type="match status" value="1"/>
</dbReference>
<dbReference type="InterPro" id="IPR015865">
    <property type="entry name" value="Riboflavin_kinase_bac/euk"/>
</dbReference>
<feature type="domain" description="Riboflavin kinase" evidence="16">
    <location>
        <begin position="183"/>
        <end position="306"/>
    </location>
</feature>
<dbReference type="GO" id="GO:0006747">
    <property type="term" value="P:FAD biosynthetic process"/>
    <property type="evidence" value="ECO:0007669"/>
    <property type="project" value="UniProtKB-UniPathway"/>
</dbReference>
<reference evidence="17" key="1">
    <citation type="submission" date="2019-06" db="EMBL/GenBank/DDBJ databases">
        <authorList>
            <person name="Murdoch R.W."/>
            <person name="Fathepure B."/>
        </authorList>
    </citation>
    <scope>NUCLEOTIDE SEQUENCE</scope>
</reference>
<comment type="pathway">
    <text evidence="2">Cofactor biosynthesis; FMN biosynthesis; FMN from riboflavin (ATP route): step 1/1.</text>
</comment>
<evidence type="ECO:0000256" key="5">
    <source>
        <dbReference type="ARBA" id="ARBA00012393"/>
    </source>
</evidence>
<dbReference type="InterPro" id="IPR014729">
    <property type="entry name" value="Rossmann-like_a/b/a_fold"/>
</dbReference>
<evidence type="ECO:0000256" key="9">
    <source>
        <dbReference type="ARBA" id="ARBA00022679"/>
    </source>
</evidence>
<dbReference type="GO" id="GO:0008531">
    <property type="term" value="F:riboflavin kinase activity"/>
    <property type="evidence" value="ECO:0007669"/>
    <property type="project" value="UniProtKB-EC"/>
</dbReference>
<protein>
    <recommendedName>
        <fullName evidence="6">Bifunctional riboflavin kinase/FMN adenylyltransferase</fullName>
        <ecNumber evidence="4">2.7.1.26</ecNumber>
        <ecNumber evidence="5">2.7.7.2</ecNumber>
    </recommendedName>
</protein>
<dbReference type="SUPFAM" id="SSF52374">
    <property type="entry name" value="Nucleotidylyl transferase"/>
    <property type="match status" value="1"/>
</dbReference>
<organism evidence="17">
    <name type="scientific">uncultured organism</name>
    <dbReference type="NCBI Taxonomy" id="155900"/>
    <lineage>
        <taxon>unclassified sequences</taxon>
        <taxon>environmental samples</taxon>
    </lineage>
</organism>
<dbReference type="GO" id="GO:0003919">
    <property type="term" value="F:FMN adenylyltransferase activity"/>
    <property type="evidence" value="ECO:0007669"/>
    <property type="project" value="UniProtKB-EC"/>
</dbReference>
<dbReference type="FunFam" id="3.40.50.620:FF:000021">
    <property type="entry name" value="Riboflavin biosynthesis protein"/>
    <property type="match status" value="1"/>
</dbReference>
<sequence length="322" mass="35333">MELIRGSHNLVHRHHGCVATIGNFDGVHRGHHAVIARLRERADALGLPATVVTFEPHPLEFFVPERAPPRITGLRDKLAALHGCGIDRVVCLRFGRGLADMPAEAFIDDLLVRRLGVRFLMVGDDFRFGHGRRGGFEMLRTAGETNGFEVERMPTVVDGGSRVSSTRVREALGSGDLATAGRLLGRAYTISGRVARGDAIGRELGWRTANIRFRRSPPPVHGIFAVTLDGLGRRQEGVASVGTRPTVNGRATLLETHLFDFDGDIYGAHVAVTFRAFLRGEERFDTMEALRDQIARDADAARAWFAGQPDNPSSTQDRRTTS</sequence>
<dbReference type="SUPFAM" id="SSF82114">
    <property type="entry name" value="Riboflavin kinase-like"/>
    <property type="match status" value="1"/>
</dbReference>
<gene>
    <name evidence="17" type="primary">ribF</name>
    <name evidence="17" type="ORF">KBTEX_01984</name>
</gene>
<dbReference type="GO" id="GO:0009231">
    <property type="term" value="P:riboflavin biosynthetic process"/>
    <property type="evidence" value="ECO:0007669"/>
    <property type="project" value="InterPro"/>
</dbReference>
<comment type="pathway">
    <text evidence="1">Cofactor biosynthesis; FAD biosynthesis; FAD from FMN: step 1/1.</text>
</comment>
<evidence type="ECO:0000256" key="11">
    <source>
        <dbReference type="ARBA" id="ARBA00022741"/>
    </source>
</evidence>